<name>A0A4R3YDH7_9PROT</name>
<comment type="caution">
    <text evidence="2">The sequence shown here is derived from an EMBL/GenBank/DDBJ whole genome shotgun (WGS) entry which is preliminary data.</text>
</comment>
<dbReference type="Proteomes" id="UP000295367">
    <property type="component" value="Unassembled WGS sequence"/>
</dbReference>
<reference evidence="2 3" key="1">
    <citation type="submission" date="2019-03" db="EMBL/GenBank/DDBJ databases">
        <title>Genomic Encyclopedia of Type Strains, Phase IV (KMG-IV): sequencing the most valuable type-strain genomes for metagenomic binning, comparative biology and taxonomic classification.</title>
        <authorList>
            <person name="Goeker M."/>
        </authorList>
    </citation>
    <scope>NUCLEOTIDE SEQUENCE [LARGE SCALE GENOMIC DNA]</scope>
    <source>
        <strain evidence="2 3">DSM 100309</strain>
    </source>
</reference>
<dbReference type="SUPFAM" id="SSF160214">
    <property type="entry name" value="FlaG-like"/>
    <property type="match status" value="1"/>
</dbReference>
<organism evidence="2 3">
    <name type="scientific">Sulfurirhabdus autotrophica</name>
    <dbReference type="NCBI Taxonomy" id="1706046"/>
    <lineage>
        <taxon>Bacteria</taxon>
        <taxon>Pseudomonadati</taxon>
        <taxon>Pseudomonadota</taxon>
        <taxon>Betaproteobacteria</taxon>
        <taxon>Nitrosomonadales</taxon>
        <taxon>Sulfuricellaceae</taxon>
        <taxon>Sulfurirhabdus</taxon>
    </lineage>
</organism>
<keyword evidence="2" id="KW-0969">Cilium</keyword>
<dbReference type="InterPro" id="IPR035924">
    <property type="entry name" value="FlaG-like_sf"/>
</dbReference>
<dbReference type="RefSeq" id="WP_124947859.1">
    <property type="nucleotide sequence ID" value="NZ_BHVT01000073.1"/>
</dbReference>
<feature type="compositionally biased region" description="Polar residues" evidence="1">
    <location>
        <begin position="37"/>
        <end position="52"/>
    </location>
</feature>
<dbReference type="Gene3D" id="3.30.160.170">
    <property type="entry name" value="FlaG-like"/>
    <property type="match status" value="1"/>
</dbReference>
<keyword evidence="2" id="KW-0966">Cell projection</keyword>
<accession>A0A4R3YDH7</accession>
<sequence length="124" mass="13734">MIIQNTNLNQPAQSVRPFNDSLPNIVSDVGSTPGVAQISTNQTSSLQQPSPEQLKNAVDVINLVMKHSNNNLQFSVDTDTNRTVVKMVDTETGELIRQFPSEETLAISREIDRFQQGLLLKQKA</sequence>
<dbReference type="Pfam" id="PF03646">
    <property type="entry name" value="FlaG"/>
    <property type="match status" value="1"/>
</dbReference>
<dbReference type="PANTHER" id="PTHR37166:SF1">
    <property type="entry name" value="PROTEIN FLAG"/>
    <property type="match status" value="1"/>
</dbReference>
<protein>
    <submittedName>
        <fullName evidence="2">Flagellar protein FlaG</fullName>
    </submittedName>
</protein>
<dbReference type="EMBL" id="SMCO01000001">
    <property type="protein sequence ID" value="TCV90167.1"/>
    <property type="molecule type" value="Genomic_DNA"/>
</dbReference>
<evidence type="ECO:0000313" key="3">
    <source>
        <dbReference type="Proteomes" id="UP000295367"/>
    </source>
</evidence>
<dbReference type="AlphaFoldDB" id="A0A4R3YDH7"/>
<keyword evidence="2" id="KW-0282">Flagellum</keyword>
<gene>
    <name evidence="2" type="ORF">EDC63_101134</name>
</gene>
<dbReference type="PANTHER" id="PTHR37166">
    <property type="entry name" value="PROTEIN FLAG"/>
    <property type="match status" value="1"/>
</dbReference>
<evidence type="ECO:0000313" key="2">
    <source>
        <dbReference type="EMBL" id="TCV90167.1"/>
    </source>
</evidence>
<proteinExistence type="predicted"/>
<dbReference type="OrthoDB" id="8565152at2"/>
<keyword evidence="3" id="KW-1185">Reference proteome</keyword>
<evidence type="ECO:0000256" key="1">
    <source>
        <dbReference type="SAM" id="MobiDB-lite"/>
    </source>
</evidence>
<feature type="region of interest" description="Disordered" evidence="1">
    <location>
        <begin position="31"/>
        <end position="52"/>
    </location>
</feature>
<dbReference type="InterPro" id="IPR005186">
    <property type="entry name" value="FlaG"/>
</dbReference>